<evidence type="ECO:0000313" key="2">
    <source>
        <dbReference type="Proteomes" id="UP001190465"/>
    </source>
</evidence>
<dbReference type="Proteomes" id="UP001190465">
    <property type="component" value="Chromosome"/>
</dbReference>
<gene>
    <name evidence="1" type="ORF">MU0053_000770</name>
</gene>
<keyword evidence="2" id="KW-1185">Reference proteome</keyword>
<evidence type="ECO:0000313" key="1">
    <source>
        <dbReference type="EMBL" id="CAJ1496898.1"/>
    </source>
</evidence>
<accession>A0ABM9LCZ8</accession>
<dbReference type="EMBL" id="OY726397">
    <property type="protein sequence ID" value="CAJ1496898.1"/>
    <property type="molecule type" value="Genomic_DNA"/>
</dbReference>
<dbReference type="RefSeq" id="WP_308481090.1">
    <property type="nucleotide sequence ID" value="NZ_OY726397.1"/>
</dbReference>
<protein>
    <submittedName>
        <fullName evidence="1">Uncharacterized protein</fullName>
    </submittedName>
</protein>
<name>A0ABM9LCZ8_9MYCO</name>
<reference evidence="1 2" key="1">
    <citation type="submission" date="2023-08" db="EMBL/GenBank/DDBJ databases">
        <authorList>
            <person name="Folkvardsen B D."/>
            <person name="Norman A."/>
        </authorList>
    </citation>
    <scope>NUCLEOTIDE SEQUENCE [LARGE SCALE GENOMIC DNA]</scope>
    <source>
        <strain evidence="1 2">Mu0053</strain>
    </source>
</reference>
<sequence>MKKGRFAAGVLTQPLSSDRSWIDMNEGLLIELEARNASWADIDLSESGVEDDERLSDGVQTQCVGE</sequence>
<organism evidence="1 2">
    <name type="scientific">[Mycobacterium] burgundiense</name>
    <dbReference type="NCBI Taxonomy" id="3064286"/>
    <lineage>
        <taxon>Bacteria</taxon>
        <taxon>Bacillati</taxon>
        <taxon>Actinomycetota</taxon>
        <taxon>Actinomycetes</taxon>
        <taxon>Mycobacteriales</taxon>
        <taxon>Mycobacteriaceae</taxon>
        <taxon>Mycolicibacterium</taxon>
    </lineage>
</organism>
<proteinExistence type="predicted"/>